<feature type="transmembrane region" description="Helical" evidence="2">
    <location>
        <begin position="351"/>
        <end position="375"/>
    </location>
</feature>
<sequence length="458" mass="48327">MATSPSPYAPLGGSDTPSAGARQHPQWAPPIPASRPRQERALGVLLPGAAFFLSWWQAGRLPGMNISISDVALFTALALALVAGGLNARMFARYTALWVAGLTMLLGGMLVGSLVHGDFMRWPIVAGQYAFAMLLVPMLLTSCSRPVLERCATAYILGVAVSQVIGITLITLFDRAQVSALVNEHVVYGNGRLGAMTGEPNSNGAVCAFALIFLIRGVMTGRLRTIYALILALCVIAGLVYSATFTGTFAALLACGFVLGLSRLGTFVRIAVPLALIVLAYTSLGGPVPSIFEERVGEALMTGDPTRAGTFVGRSALIVEAWQLADDHLLIGLGSDGYRVASPHGMPVHQLYLLVLNEGGIVSFLGLCLMALALLLQGKAIAGVNRVEGISCLAILAVFFIYTMSLPHMFARLWNGPVMLMFALAWISTRSAPGLPAGGHRTAYGPEPGPGSRHQQLT</sequence>
<feature type="transmembrane region" description="Helical" evidence="2">
    <location>
        <begin position="202"/>
        <end position="219"/>
    </location>
</feature>
<feature type="transmembrane region" description="Helical" evidence="2">
    <location>
        <begin position="249"/>
        <end position="267"/>
    </location>
</feature>
<proteinExistence type="predicted"/>
<feature type="transmembrane region" description="Helical" evidence="2">
    <location>
        <begin position="64"/>
        <end position="84"/>
    </location>
</feature>
<keyword evidence="2" id="KW-0812">Transmembrane</keyword>
<keyword evidence="4" id="KW-1185">Reference proteome</keyword>
<dbReference type="RefSeq" id="WP_243799102.1">
    <property type="nucleotide sequence ID" value="NZ_JALHAT010000010.1"/>
</dbReference>
<organism evidence="3 4">
    <name type="scientific">Novosphingobium mangrovi</name>
    <name type="common">ex Hu et al. 2023</name>
    <dbReference type="NCBI Taxonomy" id="2930094"/>
    <lineage>
        <taxon>Bacteria</taxon>
        <taxon>Pseudomonadati</taxon>
        <taxon>Pseudomonadota</taxon>
        <taxon>Alphaproteobacteria</taxon>
        <taxon>Sphingomonadales</taxon>
        <taxon>Sphingomonadaceae</taxon>
        <taxon>Novosphingobium</taxon>
    </lineage>
</organism>
<evidence type="ECO:0000313" key="3">
    <source>
        <dbReference type="EMBL" id="MCJ1960703.1"/>
    </source>
</evidence>
<name>A0ABT0ABX5_9SPHN</name>
<keyword evidence="2" id="KW-1133">Transmembrane helix</keyword>
<dbReference type="PANTHER" id="PTHR37422:SF13">
    <property type="entry name" value="LIPOPOLYSACCHARIDE BIOSYNTHESIS PROTEIN PA4999-RELATED"/>
    <property type="match status" value="1"/>
</dbReference>
<feature type="transmembrane region" description="Helical" evidence="2">
    <location>
        <begin position="152"/>
        <end position="173"/>
    </location>
</feature>
<evidence type="ECO:0000256" key="2">
    <source>
        <dbReference type="SAM" id="Phobius"/>
    </source>
</evidence>
<feature type="transmembrane region" description="Helical" evidence="2">
    <location>
        <begin position="226"/>
        <end position="243"/>
    </location>
</feature>
<evidence type="ECO:0000256" key="1">
    <source>
        <dbReference type="SAM" id="MobiDB-lite"/>
    </source>
</evidence>
<dbReference type="EMBL" id="JALHAT010000010">
    <property type="protein sequence ID" value="MCJ1960703.1"/>
    <property type="molecule type" value="Genomic_DNA"/>
</dbReference>
<evidence type="ECO:0000313" key="4">
    <source>
        <dbReference type="Proteomes" id="UP001162802"/>
    </source>
</evidence>
<feature type="transmembrane region" description="Helical" evidence="2">
    <location>
        <begin position="274"/>
        <end position="292"/>
    </location>
</feature>
<comment type="caution">
    <text evidence="3">The sequence shown here is derived from an EMBL/GenBank/DDBJ whole genome shotgun (WGS) entry which is preliminary data.</text>
</comment>
<gene>
    <name evidence="3" type="ORF">MTR65_08430</name>
</gene>
<dbReference type="PANTHER" id="PTHR37422">
    <property type="entry name" value="TEICHURONIC ACID BIOSYNTHESIS PROTEIN TUAE"/>
    <property type="match status" value="1"/>
</dbReference>
<feature type="transmembrane region" description="Helical" evidence="2">
    <location>
        <begin position="96"/>
        <end position="116"/>
    </location>
</feature>
<reference evidence="3" key="1">
    <citation type="submission" date="2022-03" db="EMBL/GenBank/DDBJ databases">
        <title>Identification of a novel bacterium isolated from mangrove sediments.</title>
        <authorList>
            <person name="Pan X."/>
        </authorList>
    </citation>
    <scope>NUCLEOTIDE SEQUENCE</scope>
    <source>
        <strain evidence="3">B2637</strain>
    </source>
</reference>
<protein>
    <submittedName>
        <fullName evidence="3">Uncharacterized protein</fullName>
    </submittedName>
</protein>
<accession>A0ABT0ABX5</accession>
<feature type="region of interest" description="Disordered" evidence="1">
    <location>
        <begin position="438"/>
        <end position="458"/>
    </location>
</feature>
<feature type="region of interest" description="Disordered" evidence="1">
    <location>
        <begin position="1"/>
        <end position="34"/>
    </location>
</feature>
<dbReference type="Proteomes" id="UP001162802">
    <property type="component" value="Unassembled WGS sequence"/>
</dbReference>
<feature type="transmembrane region" description="Helical" evidence="2">
    <location>
        <begin position="122"/>
        <end position="140"/>
    </location>
</feature>
<dbReference type="InterPro" id="IPR051533">
    <property type="entry name" value="WaaL-like"/>
</dbReference>
<keyword evidence="2" id="KW-0472">Membrane</keyword>
<feature type="transmembrane region" description="Helical" evidence="2">
    <location>
        <begin position="387"/>
        <end position="404"/>
    </location>
</feature>